<sequence>MYRTVEKAEEDLDGDGIIDSTGILSVAKIIKKEENLYEVLIWEYQNWEWHSQTKEWFDYTFPAWGGFTVEIGKGIIKYEEPVRRGIGDEWIIRKYKIKD</sequence>
<accession>A0A7C4S0W1</accession>
<comment type="caution">
    <text evidence="2">The sequence shown here is derived from an EMBL/GenBank/DDBJ whole genome shotgun (WGS) entry which is preliminary data.</text>
</comment>
<evidence type="ECO:0000313" key="2">
    <source>
        <dbReference type="EMBL" id="HGU47041.1"/>
    </source>
</evidence>
<proteinExistence type="predicted"/>
<reference evidence="2" key="1">
    <citation type="journal article" date="2020" name="mSystems">
        <title>Genome- and Community-Level Interaction Insights into Carbon Utilization and Element Cycling Functions of Hydrothermarchaeota in Hydrothermal Sediment.</title>
        <authorList>
            <person name="Zhou Z."/>
            <person name="Liu Y."/>
            <person name="Xu W."/>
            <person name="Pan J."/>
            <person name="Luo Z.H."/>
            <person name="Li M."/>
        </authorList>
    </citation>
    <scope>NUCLEOTIDE SEQUENCE [LARGE SCALE GENOMIC DNA]</scope>
    <source>
        <strain evidence="2">SpSt-594</strain>
        <strain evidence="1">SpSt-655</strain>
    </source>
</reference>
<dbReference type="EMBL" id="DTBX01000005">
    <property type="protein sequence ID" value="HGQ54851.1"/>
    <property type="molecule type" value="Genomic_DNA"/>
</dbReference>
<name>A0A7C4S0W1_UNCW3</name>
<gene>
    <name evidence="2" type="ORF">ENT60_00560</name>
    <name evidence="1" type="ORF">ENU28_00110</name>
</gene>
<evidence type="ECO:0000313" key="1">
    <source>
        <dbReference type="EMBL" id="HGQ54851.1"/>
    </source>
</evidence>
<dbReference type="AlphaFoldDB" id="A0A7C4S0W1"/>
<dbReference type="EMBL" id="DSZH01000026">
    <property type="protein sequence ID" value="HGU47041.1"/>
    <property type="molecule type" value="Genomic_DNA"/>
</dbReference>
<protein>
    <submittedName>
        <fullName evidence="2">Uncharacterized protein</fullName>
    </submittedName>
</protein>
<organism evidence="2">
    <name type="scientific">candidate division WOR-3 bacterium</name>
    <dbReference type="NCBI Taxonomy" id="2052148"/>
    <lineage>
        <taxon>Bacteria</taxon>
        <taxon>Bacteria division WOR-3</taxon>
    </lineage>
</organism>